<evidence type="ECO:0000313" key="2">
    <source>
        <dbReference type="Proteomes" id="UP000010087"/>
    </source>
</evidence>
<dbReference type="KEGG" id="bpz:BP1026B_II2233"/>
<reference evidence="1 2" key="1">
    <citation type="journal article" date="2012" name="PLoS ONE">
        <title>Evolution of Burkholderia pseudomallei in recurrent melioidosis.</title>
        <authorList>
            <person name="Hayden H.S."/>
            <person name="Lim R."/>
            <person name="Brittnacher M.J."/>
            <person name="Sims E.H."/>
            <person name="Ramage E.R."/>
            <person name="Fong C."/>
            <person name="Wu Z."/>
            <person name="Crist E."/>
            <person name="Chang J."/>
            <person name="Zhou Y."/>
            <person name="Radey M."/>
            <person name="Rohmer L."/>
            <person name="Haugen E."/>
            <person name="Gillett W."/>
            <person name="Wuthiekanun V."/>
            <person name="Peacock S.J."/>
            <person name="Kaul R."/>
            <person name="Miller S.I."/>
            <person name="Manoil C."/>
            <person name="Jacobs M.A."/>
        </authorList>
    </citation>
    <scope>NUCLEOTIDE SEQUENCE [LARGE SCALE GENOMIC DNA]</scope>
    <source>
        <strain evidence="1 2">1026b</strain>
    </source>
</reference>
<dbReference type="EMBL" id="CP002834">
    <property type="protein sequence ID" value="AFI70449.1"/>
    <property type="molecule type" value="Genomic_DNA"/>
</dbReference>
<accession>A0A0H3HZV3</accession>
<dbReference type="Proteomes" id="UP000010087">
    <property type="component" value="Chromosome 2"/>
</dbReference>
<organism evidence="1 2">
    <name type="scientific">Burkholderia pseudomallei (strain 1026b)</name>
    <dbReference type="NCBI Taxonomy" id="884204"/>
    <lineage>
        <taxon>Bacteria</taxon>
        <taxon>Pseudomonadati</taxon>
        <taxon>Pseudomonadota</taxon>
        <taxon>Betaproteobacteria</taxon>
        <taxon>Burkholderiales</taxon>
        <taxon>Burkholderiaceae</taxon>
        <taxon>Burkholderia</taxon>
        <taxon>pseudomallei group</taxon>
    </lineage>
</organism>
<evidence type="ECO:0000313" key="1">
    <source>
        <dbReference type="EMBL" id="AFI70449.1"/>
    </source>
</evidence>
<protein>
    <submittedName>
        <fullName evidence="1">Uncharacterized protein</fullName>
    </submittedName>
</protein>
<gene>
    <name evidence="1" type="ordered locus">BP1026B_II2233</name>
</gene>
<dbReference type="AlphaFoldDB" id="A0A0H3HZV3"/>
<proteinExistence type="predicted"/>
<sequence length="70" mass="8258">MTNVKNSELWFVYDLLHIYDDLHFYRPYLIGKICLASYYRTADHSVIISIYSKISRNGNILARTSCIGYF</sequence>
<name>A0A0H3HZV3_BURP2</name>